<evidence type="ECO:0000256" key="6">
    <source>
        <dbReference type="ARBA" id="ARBA00022989"/>
    </source>
</evidence>
<keyword evidence="6 13" id="KW-1133">Transmembrane helix</keyword>
<feature type="transmembrane region" description="Helical" evidence="13">
    <location>
        <begin position="34"/>
        <end position="56"/>
    </location>
</feature>
<evidence type="ECO:0000256" key="4">
    <source>
        <dbReference type="ARBA" id="ARBA00022461"/>
    </source>
</evidence>
<dbReference type="InterPro" id="IPR001873">
    <property type="entry name" value="ENaC"/>
</dbReference>
<protein>
    <submittedName>
        <fullName evidence="14">Uncharacterized protein</fullName>
    </submittedName>
</protein>
<dbReference type="GO" id="GO:0015280">
    <property type="term" value="F:ligand-gated sodium channel activity"/>
    <property type="evidence" value="ECO:0007669"/>
    <property type="project" value="TreeGrafter"/>
</dbReference>
<evidence type="ECO:0000256" key="8">
    <source>
        <dbReference type="ARBA" id="ARBA00023065"/>
    </source>
</evidence>
<keyword evidence="5 12" id="KW-0812">Transmembrane</keyword>
<keyword evidence="9 13" id="KW-0472">Membrane</keyword>
<keyword evidence="7" id="KW-0915">Sodium</keyword>
<feature type="transmembrane region" description="Helical" evidence="13">
    <location>
        <begin position="475"/>
        <end position="497"/>
    </location>
</feature>
<keyword evidence="10 12" id="KW-0739">Sodium transport</keyword>
<accession>A0A9N9U1W9</accession>
<dbReference type="Gene3D" id="1.10.287.820">
    <property type="entry name" value="Acid-sensing ion channel domain"/>
    <property type="match status" value="1"/>
</dbReference>
<evidence type="ECO:0000256" key="13">
    <source>
        <dbReference type="SAM" id="Phobius"/>
    </source>
</evidence>
<evidence type="ECO:0000256" key="5">
    <source>
        <dbReference type="ARBA" id="ARBA00022692"/>
    </source>
</evidence>
<comment type="subcellular location">
    <subcellularLocation>
        <location evidence="1">Membrane</location>
        <topology evidence="1">Multi-pass membrane protein</topology>
    </subcellularLocation>
</comment>
<dbReference type="GO" id="GO:0005886">
    <property type="term" value="C:plasma membrane"/>
    <property type="evidence" value="ECO:0007669"/>
    <property type="project" value="TreeGrafter"/>
</dbReference>
<evidence type="ECO:0000256" key="9">
    <source>
        <dbReference type="ARBA" id="ARBA00023136"/>
    </source>
</evidence>
<keyword evidence="11 12" id="KW-0407">Ion channel</keyword>
<sequence>MWQKVKKYFFDYCEHSSIIGFNYVAERRSKGERLLWLLLVALALALSIYFILQMWYKYDENPFIVSLATRVKPIFTIPFPAVTICPASKSHRSIFNYTNAVHRIWNKSDISDYEQETVRIVSMVCKDSDVNLLLPQCEGFSETFYRRLHEIDATRGYFHEATLCEFMGRSKNCSELFVPIILDQGICYTFNILDREEIYKPNVYQFEHYHQHPYRNLWNQDSGYPRNSRKDAYPRRALQAGADNSLTLLIPQLVEDADYLCQMQTGYTVTIHVPNTIPLTLKDYKIMPSDESTTIIIEPDLLTTSATVKSYKLIDRQCYFSDEKDLAYFRMYTQENCLLECLTNFTLKTCGCVDFFMPHENTTEICGNSKMACLQEAQDELKMLELDVELDEDPENPYQSCECLPVCTQLSYKTDSFSYKWRWKEYFMANNKLNITEKLTQSLHFSMLQVYFKSDRFLPSEKNELYGPFDFLSNFGGLLGLFTGFSLLSAVELVYFVSVRLWCNRRLYNDLSGPPQRTT</sequence>
<keyword evidence="3 12" id="KW-0813">Transport</keyword>
<evidence type="ECO:0000256" key="1">
    <source>
        <dbReference type="ARBA" id="ARBA00004141"/>
    </source>
</evidence>
<reference evidence="14" key="1">
    <citation type="submission" date="2022-01" db="EMBL/GenBank/DDBJ databases">
        <authorList>
            <person name="King R."/>
        </authorList>
    </citation>
    <scope>NUCLEOTIDE SEQUENCE</scope>
</reference>
<dbReference type="PRINTS" id="PR01078">
    <property type="entry name" value="AMINACHANNEL"/>
</dbReference>
<name>A0A9N9U1W9_PHYSR</name>
<evidence type="ECO:0000256" key="11">
    <source>
        <dbReference type="ARBA" id="ARBA00023303"/>
    </source>
</evidence>
<keyword evidence="4 12" id="KW-0894">Sodium channel</keyword>
<evidence type="ECO:0000313" key="14">
    <source>
        <dbReference type="EMBL" id="CAG9865180.1"/>
    </source>
</evidence>
<evidence type="ECO:0000256" key="10">
    <source>
        <dbReference type="ARBA" id="ARBA00023201"/>
    </source>
</evidence>
<evidence type="ECO:0000256" key="12">
    <source>
        <dbReference type="RuleBase" id="RU000679"/>
    </source>
</evidence>
<dbReference type="EMBL" id="OU900102">
    <property type="protein sequence ID" value="CAG9865180.1"/>
    <property type="molecule type" value="Genomic_DNA"/>
</dbReference>
<dbReference type="AlphaFoldDB" id="A0A9N9U1W9"/>
<gene>
    <name evidence="14" type="ORF">PHYEVI_LOCUS11423</name>
</gene>
<organism evidence="14 15">
    <name type="scientific">Phyllotreta striolata</name>
    <name type="common">Striped flea beetle</name>
    <name type="synonym">Crioceris striolata</name>
    <dbReference type="NCBI Taxonomy" id="444603"/>
    <lineage>
        <taxon>Eukaryota</taxon>
        <taxon>Metazoa</taxon>
        <taxon>Ecdysozoa</taxon>
        <taxon>Arthropoda</taxon>
        <taxon>Hexapoda</taxon>
        <taxon>Insecta</taxon>
        <taxon>Pterygota</taxon>
        <taxon>Neoptera</taxon>
        <taxon>Endopterygota</taxon>
        <taxon>Coleoptera</taxon>
        <taxon>Polyphaga</taxon>
        <taxon>Cucujiformia</taxon>
        <taxon>Chrysomeloidea</taxon>
        <taxon>Chrysomelidae</taxon>
        <taxon>Galerucinae</taxon>
        <taxon>Alticini</taxon>
        <taxon>Phyllotreta</taxon>
    </lineage>
</organism>
<keyword evidence="15" id="KW-1185">Reference proteome</keyword>
<keyword evidence="8 12" id="KW-0406">Ion transport</keyword>
<dbReference type="OrthoDB" id="6021021at2759"/>
<evidence type="ECO:0000256" key="7">
    <source>
        <dbReference type="ARBA" id="ARBA00023053"/>
    </source>
</evidence>
<dbReference type="PANTHER" id="PTHR11690">
    <property type="entry name" value="AMILORIDE-SENSITIVE SODIUM CHANNEL-RELATED"/>
    <property type="match status" value="1"/>
</dbReference>
<dbReference type="PROSITE" id="PS01206">
    <property type="entry name" value="ASC"/>
    <property type="match status" value="1"/>
</dbReference>
<evidence type="ECO:0000256" key="2">
    <source>
        <dbReference type="ARBA" id="ARBA00007193"/>
    </source>
</evidence>
<proteinExistence type="inferred from homology"/>
<comment type="similarity">
    <text evidence="2 12">Belongs to the amiloride-sensitive sodium channel (TC 1.A.6) family.</text>
</comment>
<dbReference type="Proteomes" id="UP001153712">
    <property type="component" value="Chromosome 9"/>
</dbReference>
<evidence type="ECO:0000313" key="15">
    <source>
        <dbReference type="Proteomes" id="UP001153712"/>
    </source>
</evidence>
<dbReference type="PANTHER" id="PTHR11690:SF288">
    <property type="entry name" value="AMILORIDE-SENSITIVE NA+ CHANNEL-RELATED"/>
    <property type="match status" value="1"/>
</dbReference>
<dbReference type="InterPro" id="IPR020903">
    <property type="entry name" value="ENaC_CS"/>
</dbReference>
<evidence type="ECO:0000256" key="3">
    <source>
        <dbReference type="ARBA" id="ARBA00022448"/>
    </source>
</evidence>
<dbReference type="Pfam" id="PF00858">
    <property type="entry name" value="ASC"/>
    <property type="match status" value="1"/>
</dbReference>
<dbReference type="Gene3D" id="1.10.287.770">
    <property type="entry name" value="YojJ-like"/>
    <property type="match status" value="1"/>
</dbReference>